<organism evidence="2 3">
    <name type="scientific">Cudoniella acicularis</name>
    <dbReference type="NCBI Taxonomy" id="354080"/>
    <lineage>
        <taxon>Eukaryota</taxon>
        <taxon>Fungi</taxon>
        <taxon>Dikarya</taxon>
        <taxon>Ascomycota</taxon>
        <taxon>Pezizomycotina</taxon>
        <taxon>Leotiomycetes</taxon>
        <taxon>Helotiales</taxon>
        <taxon>Tricladiaceae</taxon>
        <taxon>Cudoniella</taxon>
    </lineage>
</organism>
<feature type="compositionally biased region" description="Basic and acidic residues" evidence="1">
    <location>
        <begin position="12"/>
        <end position="25"/>
    </location>
</feature>
<feature type="compositionally biased region" description="Basic and acidic residues" evidence="1">
    <location>
        <begin position="73"/>
        <end position="84"/>
    </location>
</feature>
<dbReference type="Proteomes" id="UP000566819">
    <property type="component" value="Unassembled WGS sequence"/>
</dbReference>
<dbReference type="EMBL" id="JAAMPI010002225">
    <property type="protein sequence ID" value="KAF4617006.1"/>
    <property type="molecule type" value="Genomic_DNA"/>
</dbReference>
<comment type="caution">
    <text evidence="2">The sequence shown here is derived from an EMBL/GenBank/DDBJ whole genome shotgun (WGS) entry which is preliminary data.</text>
</comment>
<evidence type="ECO:0000313" key="2">
    <source>
        <dbReference type="EMBL" id="KAF4617006.1"/>
    </source>
</evidence>
<proteinExistence type="predicted"/>
<sequence>MDDSLLSSPTLRENKPGMEWKTPERSKIRGWRADGKSYGQIMKMCGGLDIIKHSTIQKIAKAPTPKRQRKGKATKEKLLKPADV</sequence>
<gene>
    <name evidence="2" type="ORF">G7Y89_g15142</name>
</gene>
<evidence type="ECO:0000313" key="3">
    <source>
        <dbReference type="Proteomes" id="UP000566819"/>
    </source>
</evidence>
<protein>
    <submittedName>
        <fullName evidence="2">Uncharacterized protein</fullName>
    </submittedName>
</protein>
<keyword evidence="3" id="KW-1185">Reference proteome</keyword>
<feature type="region of interest" description="Disordered" evidence="1">
    <location>
        <begin position="1"/>
        <end position="25"/>
    </location>
</feature>
<reference evidence="2 3" key="1">
    <citation type="submission" date="2020-03" db="EMBL/GenBank/DDBJ databases">
        <title>Draft Genome Sequence of Cudoniella acicularis.</title>
        <authorList>
            <person name="Buettner E."/>
            <person name="Kellner H."/>
        </authorList>
    </citation>
    <scope>NUCLEOTIDE SEQUENCE [LARGE SCALE GENOMIC DNA]</scope>
    <source>
        <strain evidence="2 3">DSM 108380</strain>
    </source>
</reference>
<dbReference type="AlphaFoldDB" id="A0A8H4VNC0"/>
<name>A0A8H4VNC0_9HELO</name>
<feature type="compositionally biased region" description="Polar residues" evidence="1">
    <location>
        <begin position="1"/>
        <end position="11"/>
    </location>
</feature>
<feature type="region of interest" description="Disordered" evidence="1">
    <location>
        <begin position="60"/>
        <end position="84"/>
    </location>
</feature>
<evidence type="ECO:0000256" key="1">
    <source>
        <dbReference type="SAM" id="MobiDB-lite"/>
    </source>
</evidence>
<accession>A0A8H4VNC0</accession>